<sequence length="182" mass="19504">MALPAMASDVSTIATTVCFACHGENGNSITPIFPKIAGQQRVYITKQLKEFASGKRANDIMVPIIQGLSDTDMAGLGAWFSEQKAAPGKVEDGELAMVGKRLFHEGNVSTGVPACEGCHQADGEGNERYPRLAGQHQAYSVSQLNNFKNGTRANDRGKVMRAVAERLSEDEMKAVAEYIAGL</sequence>
<dbReference type="GO" id="GO:0009055">
    <property type="term" value="F:electron transfer activity"/>
    <property type="evidence" value="ECO:0007669"/>
    <property type="project" value="InterPro"/>
</dbReference>
<accession>A0A840G339</accession>
<evidence type="ECO:0000256" key="1">
    <source>
        <dbReference type="ARBA" id="ARBA00004418"/>
    </source>
</evidence>
<dbReference type="PROSITE" id="PS51007">
    <property type="entry name" value="CYTC"/>
    <property type="match status" value="2"/>
</dbReference>
<evidence type="ECO:0000259" key="10">
    <source>
        <dbReference type="PROSITE" id="PS51007"/>
    </source>
</evidence>
<feature type="binding site" description="axial binding residue" evidence="9">
    <location>
        <position position="22"/>
    </location>
    <ligand>
        <name>heme c</name>
        <dbReference type="ChEBI" id="CHEBI:61717"/>
        <label>1</label>
    </ligand>
    <ligandPart>
        <name>Fe</name>
        <dbReference type="ChEBI" id="CHEBI:18248"/>
    </ligandPart>
</feature>
<comment type="subcellular location">
    <subcellularLocation>
        <location evidence="1">Periplasm</location>
    </subcellularLocation>
</comment>
<feature type="binding site" description="covalent" evidence="8">
    <location>
        <position position="18"/>
    </location>
    <ligand>
        <name>heme c</name>
        <dbReference type="ChEBI" id="CHEBI:61717"/>
        <label>1</label>
    </ligand>
</feature>
<dbReference type="RefSeq" id="WP_200384866.1">
    <property type="nucleotide sequence ID" value="NZ_JACIGE010000014.1"/>
</dbReference>
<feature type="domain" description="Cytochrome c" evidence="10">
    <location>
        <begin position="2"/>
        <end position="84"/>
    </location>
</feature>
<keyword evidence="12" id="KW-1185">Reference proteome</keyword>
<keyword evidence="4 9" id="KW-0479">Metal-binding</keyword>
<evidence type="ECO:0000256" key="5">
    <source>
        <dbReference type="ARBA" id="ARBA00022764"/>
    </source>
</evidence>
<comment type="PTM">
    <text evidence="8">Binds 2 heme c groups covalently per subunit.</text>
</comment>
<dbReference type="InterPro" id="IPR009056">
    <property type="entry name" value="Cyt_c-like_dom"/>
</dbReference>
<evidence type="ECO:0000313" key="11">
    <source>
        <dbReference type="EMBL" id="MBB4248817.1"/>
    </source>
</evidence>
<keyword evidence="3 8" id="KW-0349">Heme</keyword>
<name>A0A840G339_RHOTE</name>
<feature type="binding site" description="axial binding residue" evidence="9">
    <location>
        <position position="160"/>
    </location>
    <ligand>
        <name>heme c</name>
        <dbReference type="ChEBI" id="CHEBI:61717"/>
        <label>2</label>
    </ligand>
    <ligandPart>
        <name>Fe</name>
        <dbReference type="ChEBI" id="CHEBI:18248"/>
    </ligandPart>
</feature>
<dbReference type="PIRSF" id="PIRSF000005">
    <property type="entry name" value="Cytochrome_c4"/>
    <property type="match status" value="1"/>
</dbReference>
<dbReference type="GO" id="GO:0020037">
    <property type="term" value="F:heme binding"/>
    <property type="evidence" value="ECO:0007669"/>
    <property type="project" value="InterPro"/>
</dbReference>
<feature type="binding site" description="covalent" evidence="8">
    <location>
        <position position="115"/>
    </location>
    <ligand>
        <name>heme c</name>
        <dbReference type="ChEBI" id="CHEBI:61717"/>
        <label>2</label>
    </ligand>
</feature>
<dbReference type="SUPFAM" id="SSF46626">
    <property type="entry name" value="Cytochrome c"/>
    <property type="match status" value="2"/>
</dbReference>
<proteinExistence type="predicted"/>
<dbReference type="Pfam" id="PF00034">
    <property type="entry name" value="Cytochrom_C"/>
    <property type="match status" value="2"/>
</dbReference>
<feature type="binding site" description="covalent" evidence="8">
    <location>
        <position position="21"/>
    </location>
    <ligand>
        <name>heme c</name>
        <dbReference type="ChEBI" id="CHEBI:61717"/>
        <label>1</label>
    </ligand>
</feature>
<organism evidence="11 12">
    <name type="scientific">Rhodocyclus tenuis</name>
    <name type="common">Rhodospirillum tenue</name>
    <dbReference type="NCBI Taxonomy" id="1066"/>
    <lineage>
        <taxon>Bacteria</taxon>
        <taxon>Pseudomonadati</taxon>
        <taxon>Pseudomonadota</taxon>
        <taxon>Betaproteobacteria</taxon>
        <taxon>Rhodocyclales</taxon>
        <taxon>Rhodocyclaceae</taxon>
        <taxon>Rhodocyclus</taxon>
    </lineage>
</organism>
<evidence type="ECO:0000256" key="6">
    <source>
        <dbReference type="ARBA" id="ARBA00022982"/>
    </source>
</evidence>
<dbReference type="Gene3D" id="1.10.760.10">
    <property type="entry name" value="Cytochrome c-like domain"/>
    <property type="match status" value="2"/>
</dbReference>
<dbReference type="InterPro" id="IPR024167">
    <property type="entry name" value="Cytochrome_c4-like"/>
</dbReference>
<keyword evidence="5" id="KW-0574">Periplasm</keyword>
<evidence type="ECO:0000256" key="3">
    <source>
        <dbReference type="ARBA" id="ARBA00022617"/>
    </source>
</evidence>
<dbReference type="GO" id="GO:0042597">
    <property type="term" value="C:periplasmic space"/>
    <property type="evidence" value="ECO:0007669"/>
    <property type="project" value="UniProtKB-SubCell"/>
</dbReference>
<dbReference type="AlphaFoldDB" id="A0A840G339"/>
<dbReference type="Proteomes" id="UP000587070">
    <property type="component" value="Unassembled WGS sequence"/>
</dbReference>
<evidence type="ECO:0000313" key="12">
    <source>
        <dbReference type="Proteomes" id="UP000587070"/>
    </source>
</evidence>
<dbReference type="InterPro" id="IPR036909">
    <property type="entry name" value="Cyt_c-like_dom_sf"/>
</dbReference>
<protein>
    <submittedName>
        <fullName evidence="11">Cytochrome c553</fullName>
    </submittedName>
</protein>
<evidence type="ECO:0000256" key="7">
    <source>
        <dbReference type="ARBA" id="ARBA00023004"/>
    </source>
</evidence>
<dbReference type="PANTHER" id="PTHR33751:SF9">
    <property type="entry name" value="CYTOCHROME C4"/>
    <property type="match status" value="1"/>
</dbReference>
<dbReference type="PRINTS" id="PR00605">
    <property type="entry name" value="CYTCHROMECIC"/>
</dbReference>
<evidence type="ECO:0000256" key="2">
    <source>
        <dbReference type="ARBA" id="ARBA00022448"/>
    </source>
</evidence>
<dbReference type="PANTHER" id="PTHR33751">
    <property type="entry name" value="CBB3-TYPE CYTOCHROME C OXIDASE SUBUNIT FIXP"/>
    <property type="match status" value="1"/>
</dbReference>
<feature type="binding site" description="axial binding residue" evidence="9">
    <location>
        <position position="61"/>
    </location>
    <ligand>
        <name>heme c</name>
        <dbReference type="ChEBI" id="CHEBI:61717"/>
        <label>1</label>
    </ligand>
    <ligandPart>
        <name>Fe</name>
        <dbReference type="ChEBI" id="CHEBI:18248"/>
    </ligandPart>
</feature>
<dbReference type="InterPro" id="IPR008168">
    <property type="entry name" value="Cyt_C_IC"/>
</dbReference>
<gene>
    <name evidence="11" type="ORF">GGD90_003217</name>
</gene>
<feature type="binding site" description="axial binding residue" evidence="9">
    <location>
        <position position="119"/>
    </location>
    <ligand>
        <name>heme c</name>
        <dbReference type="ChEBI" id="CHEBI:61717"/>
        <label>2</label>
    </ligand>
    <ligandPart>
        <name>Fe</name>
        <dbReference type="ChEBI" id="CHEBI:18248"/>
    </ligandPart>
</feature>
<dbReference type="InterPro" id="IPR050597">
    <property type="entry name" value="Cytochrome_c_Oxidase_Subunit"/>
</dbReference>
<keyword evidence="7 9" id="KW-0408">Iron</keyword>
<evidence type="ECO:0000256" key="4">
    <source>
        <dbReference type="ARBA" id="ARBA00022723"/>
    </source>
</evidence>
<keyword evidence="2" id="KW-0813">Transport</keyword>
<feature type="binding site" description="covalent" evidence="8">
    <location>
        <position position="118"/>
    </location>
    <ligand>
        <name>heme c</name>
        <dbReference type="ChEBI" id="CHEBI:61717"/>
        <label>2</label>
    </ligand>
</feature>
<feature type="domain" description="Cytochrome c" evidence="10">
    <location>
        <begin position="94"/>
        <end position="182"/>
    </location>
</feature>
<reference evidence="11 12" key="1">
    <citation type="submission" date="2020-08" db="EMBL/GenBank/DDBJ databases">
        <title>Genome sequencing of Purple Non-Sulfur Bacteria from various extreme environments.</title>
        <authorList>
            <person name="Mayer M."/>
        </authorList>
    </citation>
    <scope>NUCLEOTIDE SEQUENCE [LARGE SCALE GENOMIC DNA]</scope>
    <source>
        <strain evidence="11 12">2761</strain>
    </source>
</reference>
<comment type="caution">
    <text evidence="11">The sequence shown here is derived from an EMBL/GenBank/DDBJ whole genome shotgun (WGS) entry which is preliminary data.</text>
</comment>
<keyword evidence="6" id="KW-0249">Electron transport</keyword>
<evidence type="ECO:0000256" key="8">
    <source>
        <dbReference type="PIRSR" id="PIRSR000005-1"/>
    </source>
</evidence>
<dbReference type="EMBL" id="JACIGE010000014">
    <property type="protein sequence ID" value="MBB4248817.1"/>
    <property type="molecule type" value="Genomic_DNA"/>
</dbReference>
<evidence type="ECO:0000256" key="9">
    <source>
        <dbReference type="PIRSR" id="PIRSR000005-2"/>
    </source>
</evidence>
<dbReference type="GO" id="GO:0005506">
    <property type="term" value="F:iron ion binding"/>
    <property type="evidence" value="ECO:0007669"/>
    <property type="project" value="InterPro"/>
</dbReference>